<evidence type="ECO:0000313" key="2">
    <source>
        <dbReference type="EMBL" id="RDD62232.1"/>
    </source>
</evidence>
<dbReference type="AlphaFoldDB" id="A0A369TBK3"/>
<dbReference type="Proteomes" id="UP000253941">
    <property type="component" value="Unassembled WGS sequence"/>
</dbReference>
<name>A0A369TBK3_9PROT</name>
<evidence type="ECO:0000313" key="3">
    <source>
        <dbReference type="Proteomes" id="UP000253941"/>
    </source>
</evidence>
<sequence length="461" mass="49787">MGVCSKTVCAGVAAALAVAAAPVDRVRAAGSELSDEPIPMATEDDLPARTPPLIEIGPDFLGTGNLPKGIELPTGAVWNPALWVFGSYRTALNYFDDGRNPETTEWANRLDLFANLRLTGTERILFGMSPLRDESEFSGYTFDSEVEEGWDNEFNADITTLFFEGEIVEIFPDLDPDDSGALDLGFSVGRQPLFFQEGMMVNDTQDALGITRDTIIIPGLSVDTRVTALWAWNDVNRDDNDEDKDAQLFGVFTEGDWLTSTVQFDAAYVDSDNDGLYLGASSVQRMAILGQTVNTAFRANTSFALDDETSEVSDGTLLFAELSTTPHGTNNVLYGNAFWGIDEYSSASRDETAGGPLGQTGILFAAVGLGEYGSALSNRADNVMGAAIGYQMFFNDERTQVIFEAGGRAGTEDEENDQAAIGARVQQAIGDRFIVRADAFVSAQDIGDTGSGFRTEFVTRF</sequence>
<keyword evidence="3" id="KW-1185">Reference proteome</keyword>
<dbReference type="RefSeq" id="WP_114581746.1">
    <property type="nucleotide sequence ID" value="NZ_QPMH01000006.1"/>
</dbReference>
<accession>A0A369TBK3</accession>
<reference evidence="2 3" key="1">
    <citation type="submission" date="2018-07" db="EMBL/GenBank/DDBJ databases">
        <title>Venubactetium sediminum gen. nov., sp. nov., isolated from a marine solar saltern.</title>
        <authorList>
            <person name="Wang S."/>
        </authorList>
    </citation>
    <scope>NUCLEOTIDE SEQUENCE [LARGE SCALE GENOMIC DNA]</scope>
    <source>
        <strain evidence="2 3">WD2A32</strain>
    </source>
</reference>
<gene>
    <name evidence="2" type="ORF">DRB17_08345</name>
</gene>
<evidence type="ECO:0008006" key="4">
    <source>
        <dbReference type="Google" id="ProtNLM"/>
    </source>
</evidence>
<organism evidence="2 3">
    <name type="scientific">Ferruginivarius sediminum</name>
    <dbReference type="NCBI Taxonomy" id="2661937"/>
    <lineage>
        <taxon>Bacteria</taxon>
        <taxon>Pseudomonadati</taxon>
        <taxon>Pseudomonadota</taxon>
        <taxon>Alphaproteobacteria</taxon>
        <taxon>Rhodospirillales</taxon>
        <taxon>Rhodospirillaceae</taxon>
        <taxon>Ferruginivarius</taxon>
    </lineage>
</organism>
<proteinExistence type="predicted"/>
<keyword evidence="1" id="KW-0732">Signal</keyword>
<dbReference type="EMBL" id="QPMH01000006">
    <property type="protein sequence ID" value="RDD62232.1"/>
    <property type="molecule type" value="Genomic_DNA"/>
</dbReference>
<feature type="chain" id="PRO_5016646330" description="Porin" evidence="1">
    <location>
        <begin position="20"/>
        <end position="461"/>
    </location>
</feature>
<evidence type="ECO:0000256" key="1">
    <source>
        <dbReference type="SAM" id="SignalP"/>
    </source>
</evidence>
<protein>
    <recommendedName>
        <fullName evidence="4">Porin</fullName>
    </recommendedName>
</protein>
<comment type="caution">
    <text evidence="2">The sequence shown here is derived from an EMBL/GenBank/DDBJ whole genome shotgun (WGS) entry which is preliminary data.</text>
</comment>
<feature type="signal peptide" evidence="1">
    <location>
        <begin position="1"/>
        <end position="19"/>
    </location>
</feature>